<evidence type="ECO:0000313" key="2">
    <source>
        <dbReference type="Proteomes" id="UP001458880"/>
    </source>
</evidence>
<dbReference type="Proteomes" id="UP001458880">
    <property type="component" value="Unassembled WGS sequence"/>
</dbReference>
<accession>A0AAW1NF94</accession>
<proteinExistence type="predicted"/>
<name>A0AAW1NF94_POPJA</name>
<keyword evidence="2" id="KW-1185">Reference proteome</keyword>
<reference evidence="1 2" key="1">
    <citation type="journal article" date="2024" name="BMC Genomics">
        <title>De novo assembly and annotation of Popillia japonica's genome with initial clues to its potential as an invasive pest.</title>
        <authorList>
            <person name="Cucini C."/>
            <person name="Boschi S."/>
            <person name="Funari R."/>
            <person name="Cardaioli E."/>
            <person name="Iannotti N."/>
            <person name="Marturano G."/>
            <person name="Paoli F."/>
            <person name="Bruttini M."/>
            <person name="Carapelli A."/>
            <person name="Frati F."/>
            <person name="Nardi F."/>
        </authorList>
    </citation>
    <scope>NUCLEOTIDE SEQUENCE [LARGE SCALE GENOMIC DNA]</scope>
    <source>
        <strain evidence="1">DMR45628</strain>
    </source>
</reference>
<comment type="caution">
    <text evidence="1">The sequence shown here is derived from an EMBL/GenBank/DDBJ whole genome shotgun (WGS) entry which is preliminary data.</text>
</comment>
<protein>
    <submittedName>
        <fullName evidence="1">Uncharacterized protein</fullName>
    </submittedName>
</protein>
<organism evidence="1 2">
    <name type="scientific">Popillia japonica</name>
    <name type="common">Japanese beetle</name>
    <dbReference type="NCBI Taxonomy" id="7064"/>
    <lineage>
        <taxon>Eukaryota</taxon>
        <taxon>Metazoa</taxon>
        <taxon>Ecdysozoa</taxon>
        <taxon>Arthropoda</taxon>
        <taxon>Hexapoda</taxon>
        <taxon>Insecta</taxon>
        <taxon>Pterygota</taxon>
        <taxon>Neoptera</taxon>
        <taxon>Endopterygota</taxon>
        <taxon>Coleoptera</taxon>
        <taxon>Polyphaga</taxon>
        <taxon>Scarabaeiformia</taxon>
        <taxon>Scarabaeidae</taxon>
        <taxon>Rutelinae</taxon>
        <taxon>Popillia</taxon>
    </lineage>
</organism>
<evidence type="ECO:0000313" key="1">
    <source>
        <dbReference type="EMBL" id="KAK9758998.1"/>
    </source>
</evidence>
<gene>
    <name evidence="1" type="ORF">QE152_g332</name>
</gene>
<dbReference type="AlphaFoldDB" id="A0AAW1NF94"/>
<dbReference type="EMBL" id="JASPKY010000002">
    <property type="protein sequence ID" value="KAK9758998.1"/>
    <property type="molecule type" value="Genomic_DNA"/>
</dbReference>
<sequence length="88" mass="10064">MIFRCKEARCENIKEQIDLDTSLVNEKTNIMIFRCKEARCENIKEQIDLDTSLELNDICATIQISATVSKVLRLGKYENGNQQIAPIS</sequence>